<feature type="region of interest" description="Disordered" evidence="1">
    <location>
        <begin position="94"/>
        <end position="124"/>
    </location>
</feature>
<dbReference type="EMBL" id="DRMN01000131">
    <property type="protein sequence ID" value="HFB54663.1"/>
    <property type="molecule type" value="Genomic_DNA"/>
</dbReference>
<dbReference type="Proteomes" id="UP000886042">
    <property type="component" value="Unassembled WGS sequence"/>
</dbReference>
<name>A0A7C3C4T1_9PROT</name>
<accession>A0A7C3C4T1</accession>
<protein>
    <submittedName>
        <fullName evidence="2">Uncharacterized protein</fullName>
    </submittedName>
</protein>
<proteinExistence type="predicted"/>
<dbReference type="PROSITE" id="PS51257">
    <property type="entry name" value="PROKAR_LIPOPROTEIN"/>
    <property type="match status" value="1"/>
</dbReference>
<dbReference type="AlphaFoldDB" id="A0A7C3C4T1"/>
<evidence type="ECO:0000256" key="1">
    <source>
        <dbReference type="SAM" id="MobiDB-lite"/>
    </source>
</evidence>
<feature type="compositionally biased region" description="Basic and acidic residues" evidence="1">
    <location>
        <begin position="94"/>
        <end position="104"/>
    </location>
</feature>
<organism evidence="2">
    <name type="scientific">Hellea balneolensis</name>
    <dbReference type="NCBI Taxonomy" id="287478"/>
    <lineage>
        <taxon>Bacteria</taxon>
        <taxon>Pseudomonadati</taxon>
        <taxon>Pseudomonadota</taxon>
        <taxon>Alphaproteobacteria</taxon>
        <taxon>Maricaulales</taxon>
        <taxon>Robiginitomaculaceae</taxon>
        <taxon>Hellea</taxon>
    </lineage>
</organism>
<evidence type="ECO:0000313" key="2">
    <source>
        <dbReference type="EMBL" id="HFB54663.1"/>
    </source>
</evidence>
<gene>
    <name evidence="2" type="ORF">ENJ46_01960</name>
</gene>
<comment type="caution">
    <text evidence="2">The sequence shown here is derived from an EMBL/GenBank/DDBJ whole genome shotgun (WGS) entry which is preliminary data.</text>
</comment>
<reference evidence="2" key="1">
    <citation type="journal article" date="2020" name="mSystems">
        <title>Genome- and Community-Level Interaction Insights into Carbon Utilization and Element Cycling Functions of Hydrothermarchaeota in Hydrothermal Sediment.</title>
        <authorList>
            <person name="Zhou Z."/>
            <person name="Liu Y."/>
            <person name="Xu W."/>
            <person name="Pan J."/>
            <person name="Luo Z.H."/>
            <person name="Li M."/>
        </authorList>
    </citation>
    <scope>NUCLEOTIDE SEQUENCE [LARGE SCALE GENOMIC DNA]</scope>
    <source>
        <strain evidence="2">HyVt-489</strain>
    </source>
</reference>
<sequence>MTLTPRQTRNALVCLGIGFAVSGCATVSSPLSNLSPDRWQSPAFTRQAAGVAYIWVPAVPAYLENQKAHPTPNSDATQDMPRASLLAQLRPRSAPDADIIRAQERTPAVTRARKPQSDLELAGG</sequence>